<gene>
    <name evidence="1" type="ORF">ACFQMH_22605</name>
</gene>
<name>A0ABW2E8C8_9ACTN</name>
<dbReference type="RefSeq" id="WP_189876386.1">
    <property type="nucleotide sequence ID" value="NZ_BMWA01000020.1"/>
</dbReference>
<reference evidence="2" key="1">
    <citation type="journal article" date="2019" name="Int. J. Syst. Evol. Microbiol.">
        <title>The Global Catalogue of Microorganisms (GCM) 10K type strain sequencing project: providing services to taxonomists for standard genome sequencing and annotation.</title>
        <authorList>
            <consortium name="The Broad Institute Genomics Platform"/>
            <consortium name="The Broad Institute Genome Sequencing Center for Infectious Disease"/>
            <person name="Wu L."/>
            <person name="Ma J."/>
        </authorList>
    </citation>
    <scope>NUCLEOTIDE SEQUENCE [LARGE SCALE GENOMIC DNA]</scope>
    <source>
        <strain evidence="2">JCM 4855</strain>
    </source>
</reference>
<proteinExistence type="predicted"/>
<dbReference type="SUPFAM" id="SSF51197">
    <property type="entry name" value="Clavaminate synthase-like"/>
    <property type="match status" value="1"/>
</dbReference>
<dbReference type="EMBL" id="JBHSYM010000048">
    <property type="protein sequence ID" value="MFC7014460.1"/>
    <property type="molecule type" value="Genomic_DNA"/>
</dbReference>
<evidence type="ECO:0000313" key="2">
    <source>
        <dbReference type="Proteomes" id="UP001596409"/>
    </source>
</evidence>
<organism evidence="1 2">
    <name type="scientific">Streptomyces viridiviolaceus</name>
    <dbReference type="NCBI Taxonomy" id="68282"/>
    <lineage>
        <taxon>Bacteria</taxon>
        <taxon>Bacillati</taxon>
        <taxon>Actinomycetota</taxon>
        <taxon>Actinomycetes</taxon>
        <taxon>Kitasatosporales</taxon>
        <taxon>Streptomycetaceae</taxon>
        <taxon>Streptomyces</taxon>
    </lineage>
</organism>
<keyword evidence="2" id="KW-1185">Reference proteome</keyword>
<accession>A0ABW2E8C8</accession>
<comment type="caution">
    <text evidence="1">The sequence shown here is derived from an EMBL/GenBank/DDBJ whole genome shotgun (WGS) entry which is preliminary data.</text>
</comment>
<evidence type="ECO:0000313" key="1">
    <source>
        <dbReference type="EMBL" id="MFC7014460.1"/>
    </source>
</evidence>
<protein>
    <submittedName>
        <fullName evidence="1">Uncharacterized protein</fullName>
    </submittedName>
</protein>
<sequence>MLVQRARAAPTGGDSFAIDAYAFTEGLVAADPALLYFLSGSDVDLYGAWAGVSGLRATPRVARHIGYTVREHGCYPWPDGAVPMYRHPAEDHMSAMLHRFQDAVHALELRLPRFRLAETVILVDNYPCWRGRDPHTGERTVRILTLLTADAC</sequence>
<dbReference type="Proteomes" id="UP001596409">
    <property type="component" value="Unassembled WGS sequence"/>
</dbReference>